<evidence type="ECO:0000313" key="2">
    <source>
        <dbReference type="Proteomes" id="UP000054538"/>
    </source>
</evidence>
<protein>
    <submittedName>
        <fullName evidence="1">Uncharacterized protein</fullName>
    </submittedName>
</protein>
<accession>A0A0D0DLC2</accession>
<dbReference type="Proteomes" id="UP000054538">
    <property type="component" value="Unassembled WGS sequence"/>
</dbReference>
<name>A0A0D0DLC2_9AGAM</name>
<proteinExistence type="predicted"/>
<feature type="non-terminal residue" evidence="1">
    <location>
        <position position="92"/>
    </location>
</feature>
<evidence type="ECO:0000313" key="1">
    <source>
        <dbReference type="EMBL" id="KIK82639.1"/>
    </source>
</evidence>
<organism evidence="1 2">
    <name type="scientific">Paxillus rubicundulus Ve08.2h10</name>
    <dbReference type="NCBI Taxonomy" id="930991"/>
    <lineage>
        <taxon>Eukaryota</taxon>
        <taxon>Fungi</taxon>
        <taxon>Dikarya</taxon>
        <taxon>Basidiomycota</taxon>
        <taxon>Agaricomycotina</taxon>
        <taxon>Agaricomycetes</taxon>
        <taxon>Agaricomycetidae</taxon>
        <taxon>Boletales</taxon>
        <taxon>Paxilineae</taxon>
        <taxon>Paxillaceae</taxon>
        <taxon>Paxillus</taxon>
    </lineage>
</organism>
<reference evidence="2" key="2">
    <citation type="submission" date="2015-01" db="EMBL/GenBank/DDBJ databases">
        <title>Evolutionary Origins and Diversification of the Mycorrhizal Mutualists.</title>
        <authorList>
            <consortium name="DOE Joint Genome Institute"/>
            <consortium name="Mycorrhizal Genomics Consortium"/>
            <person name="Kohler A."/>
            <person name="Kuo A."/>
            <person name="Nagy L.G."/>
            <person name="Floudas D."/>
            <person name="Copeland A."/>
            <person name="Barry K.W."/>
            <person name="Cichocki N."/>
            <person name="Veneault-Fourrey C."/>
            <person name="LaButti K."/>
            <person name="Lindquist E.A."/>
            <person name="Lipzen A."/>
            <person name="Lundell T."/>
            <person name="Morin E."/>
            <person name="Murat C."/>
            <person name="Riley R."/>
            <person name="Ohm R."/>
            <person name="Sun H."/>
            <person name="Tunlid A."/>
            <person name="Henrissat B."/>
            <person name="Grigoriev I.V."/>
            <person name="Hibbett D.S."/>
            <person name="Martin F."/>
        </authorList>
    </citation>
    <scope>NUCLEOTIDE SEQUENCE [LARGE SCALE GENOMIC DNA]</scope>
    <source>
        <strain evidence="2">Ve08.2h10</strain>
    </source>
</reference>
<dbReference type="InParanoid" id="A0A0D0DLC2"/>
<dbReference type="EMBL" id="KN825614">
    <property type="protein sequence ID" value="KIK82639.1"/>
    <property type="molecule type" value="Genomic_DNA"/>
</dbReference>
<reference evidence="1 2" key="1">
    <citation type="submission" date="2014-04" db="EMBL/GenBank/DDBJ databases">
        <authorList>
            <consortium name="DOE Joint Genome Institute"/>
            <person name="Kuo A."/>
            <person name="Kohler A."/>
            <person name="Jargeat P."/>
            <person name="Nagy L.G."/>
            <person name="Floudas D."/>
            <person name="Copeland A."/>
            <person name="Barry K.W."/>
            <person name="Cichocki N."/>
            <person name="Veneault-Fourrey C."/>
            <person name="LaButti K."/>
            <person name="Lindquist E.A."/>
            <person name="Lipzen A."/>
            <person name="Lundell T."/>
            <person name="Morin E."/>
            <person name="Murat C."/>
            <person name="Sun H."/>
            <person name="Tunlid A."/>
            <person name="Henrissat B."/>
            <person name="Grigoriev I.V."/>
            <person name="Hibbett D.S."/>
            <person name="Martin F."/>
            <person name="Nordberg H.P."/>
            <person name="Cantor M.N."/>
            <person name="Hua S.X."/>
        </authorList>
    </citation>
    <scope>NUCLEOTIDE SEQUENCE [LARGE SCALE GENOMIC DNA]</scope>
    <source>
        <strain evidence="1 2">Ve08.2h10</strain>
    </source>
</reference>
<dbReference type="HOGENOM" id="CLU_2419074_0_0_1"/>
<keyword evidence="2" id="KW-1185">Reference proteome</keyword>
<dbReference type="AlphaFoldDB" id="A0A0D0DLC2"/>
<gene>
    <name evidence="1" type="ORF">PAXRUDRAFT_153584</name>
</gene>
<sequence length="92" mass="10114">HVLRPPTPLPIAVPQPTHLTNLPHCCGHLKMAPRKAGQLDVTEMVHSYWGSVLEPLDTRTQGTEAHTSTLYTVDTTHPPAHHELPYQVAAQA</sequence>